<accession>A0A8S5V5D0</accession>
<organism evidence="1">
    <name type="scientific">Siphoviridae sp. ctYaH2</name>
    <dbReference type="NCBI Taxonomy" id="2825549"/>
    <lineage>
        <taxon>Viruses</taxon>
        <taxon>Duplodnaviria</taxon>
        <taxon>Heunggongvirae</taxon>
        <taxon>Uroviricota</taxon>
        <taxon>Caudoviricetes</taxon>
    </lineage>
</organism>
<proteinExistence type="predicted"/>
<name>A0A8S5V5D0_9CAUD</name>
<protein>
    <submittedName>
        <fullName evidence="1">Uncharacterized protein</fullName>
    </submittedName>
</protein>
<dbReference type="EMBL" id="BK016199">
    <property type="protein sequence ID" value="DAG01909.1"/>
    <property type="molecule type" value="Genomic_DNA"/>
</dbReference>
<reference evidence="1" key="1">
    <citation type="journal article" date="2021" name="Proc. Natl. Acad. Sci. U.S.A.">
        <title>A Catalog of Tens of Thousands of Viruses from Human Metagenomes Reveals Hidden Associations with Chronic Diseases.</title>
        <authorList>
            <person name="Tisza M.J."/>
            <person name="Buck C.B."/>
        </authorList>
    </citation>
    <scope>NUCLEOTIDE SEQUENCE</scope>
    <source>
        <strain evidence="1">CtYaH2</strain>
    </source>
</reference>
<evidence type="ECO:0000313" key="1">
    <source>
        <dbReference type="EMBL" id="DAG01909.1"/>
    </source>
</evidence>
<sequence>MHIANPDALNDTEWAMRVKELEWIRQKESESYGE</sequence>